<dbReference type="Proteomes" id="UP000315423">
    <property type="component" value="Unassembled WGS sequence"/>
</dbReference>
<evidence type="ECO:0000313" key="2">
    <source>
        <dbReference type="Proteomes" id="UP000315423"/>
    </source>
</evidence>
<gene>
    <name evidence="1" type="ORF">C5S46_03045</name>
</gene>
<protein>
    <submittedName>
        <fullName evidence="1">Cysteine desulfurase</fullName>
    </submittedName>
</protein>
<comment type="caution">
    <text evidence="1">The sequence shown here is derived from an EMBL/GenBank/DDBJ whole genome shotgun (WGS) entry which is preliminary data.</text>
</comment>
<reference evidence="1" key="1">
    <citation type="submission" date="2018-09" db="EMBL/GenBank/DDBJ databases">
        <title>A genomic encyclopedia of anaerobic methanotrophic archaea.</title>
        <authorList>
            <person name="Skennerton C.T."/>
            <person name="Chadwick G.L."/>
            <person name="Laso-Perez R."/>
            <person name="Leu A.O."/>
            <person name="Speth D.R."/>
            <person name="Yu H."/>
            <person name="Morgan-Lang C."/>
            <person name="Hatzenpichler R."/>
            <person name="Goudeau D."/>
            <person name="Malmstrom R."/>
            <person name="Woyke T."/>
            <person name="Hallam S."/>
            <person name="Tyson G.W."/>
            <person name="Wegener G."/>
            <person name="Boetius A."/>
            <person name="Orphan V.J."/>
        </authorList>
    </citation>
    <scope>NUCLEOTIDE SEQUENCE</scope>
    <source>
        <strain evidence="1">CONS3730D10UFb2</strain>
    </source>
</reference>
<organism evidence="1 2">
    <name type="scientific">Candidatus Methanomarinus sp</name>
    <dbReference type="NCBI Taxonomy" id="3386244"/>
    <lineage>
        <taxon>Archaea</taxon>
        <taxon>Methanobacteriati</taxon>
        <taxon>Methanobacteriota</taxon>
        <taxon>Stenosarchaea group</taxon>
        <taxon>Methanomicrobia</taxon>
        <taxon>Methanosarcinales</taxon>
        <taxon>ANME-2 cluster</taxon>
        <taxon>Candidatus Methanocomedenaceae</taxon>
        <taxon>Candidatus Methanomarinus</taxon>
    </lineage>
</organism>
<evidence type="ECO:0000313" key="1">
    <source>
        <dbReference type="EMBL" id="TKY91980.1"/>
    </source>
</evidence>
<name>A0AC61SBN3_9EURY</name>
<accession>A0AC61SBN3</accession>
<proteinExistence type="predicted"/>
<sequence length="386" mass="42170">MRIYMDNASSAPVDKRVIEAMFPYFDTHVGNPTSLHSSGIDARRALENARESVASLIKAQSKEIIFTSGGTESNNIALRGAAQRKKKKGNHIIITAIEHMSVVNTCKDLQREGFEVTTVPVDKYGLVDQARMEAEITNRTIIISCQYANSEIGTIQPIAQIGAMTREQGIIFHVDAVAAAGKIDIDVQQDNIDLLSISSNDLYGPRGVGALYVRSGILLRPVMTGGGQERGLRSGSENIPAIVGMGKACEIIKEEIKSDSGRMESLQERLIEGVLGNMQHAYLTGHRTRRLPHIASYRFSFIEGESIILSLNDFGIEASTGSACSVKTLEPSHVLIAIGLRPEEAHGSLLLSLNRWNTEKEVDYVLESLPLVVDRLRALSPLYNGD</sequence>
<dbReference type="EMBL" id="QYBA01000097">
    <property type="protein sequence ID" value="TKY91980.1"/>
    <property type="molecule type" value="Genomic_DNA"/>
</dbReference>